<evidence type="ECO:0000259" key="2">
    <source>
        <dbReference type="Pfam" id="PF02826"/>
    </source>
</evidence>
<dbReference type="InterPro" id="IPR050223">
    <property type="entry name" value="D-isomer_2-hydroxyacid_DH"/>
</dbReference>
<dbReference type="GO" id="GO:0051287">
    <property type="term" value="F:NAD binding"/>
    <property type="evidence" value="ECO:0007669"/>
    <property type="project" value="InterPro"/>
</dbReference>
<dbReference type="OrthoDB" id="298012at2759"/>
<dbReference type="Proteomes" id="UP000770661">
    <property type="component" value="Unassembled WGS sequence"/>
</dbReference>
<dbReference type="GO" id="GO:0005829">
    <property type="term" value="C:cytosol"/>
    <property type="evidence" value="ECO:0007669"/>
    <property type="project" value="TreeGrafter"/>
</dbReference>
<evidence type="ECO:0000313" key="3">
    <source>
        <dbReference type="EMBL" id="KAG0723299.1"/>
    </source>
</evidence>
<proteinExistence type="predicted"/>
<dbReference type="PANTHER" id="PTHR10996">
    <property type="entry name" value="2-HYDROXYACID DEHYDROGENASE-RELATED"/>
    <property type="match status" value="1"/>
</dbReference>
<name>A0A8J4YFJ8_CHIOP</name>
<gene>
    <name evidence="3" type="primary">Grhpr_0</name>
    <name evidence="3" type="ORF">GWK47_005552</name>
</gene>
<protein>
    <submittedName>
        <fullName evidence="3">Glyoxylate reductase/hydroxypyruvate reductase</fullName>
    </submittedName>
</protein>
<dbReference type="GO" id="GO:0030267">
    <property type="term" value="F:glyoxylate reductase (NADPH) activity"/>
    <property type="evidence" value="ECO:0007669"/>
    <property type="project" value="TreeGrafter"/>
</dbReference>
<dbReference type="Pfam" id="PF02826">
    <property type="entry name" value="2-Hacid_dh_C"/>
    <property type="match status" value="1"/>
</dbReference>
<dbReference type="SUPFAM" id="SSF51735">
    <property type="entry name" value="NAD(P)-binding Rossmann-fold domains"/>
    <property type="match status" value="1"/>
</dbReference>
<dbReference type="PANTHER" id="PTHR10996:SF277">
    <property type="entry name" value="GLYOXYLATE REDUCTASE_HYDROXYPYRUVATE REDUCTASE"/>
    <property type="match status" value="1"/>
</dbReference>
<dbReference type="SUPFAM" id="SSF52283">
    <property type="entry name" value="Formate/glycerate dehydrogenase catalytic domain-like"/>
    <property type="match status" value="1"/>
</dbReference>
<dbReference type="EMBL" id="JACEEZ010008414">
    <property type="protein sequence ID" value="KAG0723299.1"/>
    <property type="molecule type" value="Genomic_DNA"/>
</dbReference>
<dbReference type="Gene3D" id="3.40.50.720">
    <property type="entry name" value="NAD(P)-binding Rossmann-like Domain"/>
    <property type="match status" value="2"/>
</dbReference>
<comment type="caution">
    <text evidence="3">The sequence shown here is derived from an EMBL/GenBank/DDBJ whole genome shotgun (WGS) entry which is preliminary data.</text>
</comment>
<dbReference type="InterPro" id="IPR006140">
    <property type="entry name" value="D-isomer_DH_NAD-bd"/>
</dbReference>
<accession>A0A8J4YFJ8</accession>
<reference evidence="3" key="1">
    <citation type="submission" date="2020-07" db="EMBL/GenBank/DDBJ databases">
        <title>The High-quality genome of the commercially important snow crab, Chionoecetes opilio.</title>
        <authorList>
            <person name="Jeong J.-H."/>
            <person name="Ryu S."/>
        </authorList>
    </citation>
    <scope>NUCLEOTIDE SEQUENCE</scope>
    <source>
        <strain evidence="3">MADBK_172401_WGS</strain>
        <tissue evidence="3">Digestive gland</tissue>
    </source>
</reference>
<dbReference type="InterPro" id="IPR036291">
    <property type="entry name" value="NAD(P)-bd_dom_sf"/>
</dbReference>
<keyword evidence="1" id="KW-0560">Oxidoreductase</keyword>
<evidence type="ECO:0000313" key="4">
    <source>
        <dbReference type="Proteomes" id="UP000770661"/>
    </source>
</evidence>
<dbReference type="CDD" id="cd05301">
    <property type="entry name" value="GDH"/>
    <property type="match status" value="1"/>
</dbReference>
<dbReference type="AlphaFoldDB" id="A0A8J4YFJ8"/>
<sequence length="297" mass="32846">MLRHVGRVSLPPAITSRSSQARALHRHQYTLSCGGNQWQSTRSFAVSHITMSKPKVLVTRMDIPQEALTMLEQKCEVDLWKLPSPIPREELLKRIPGKDGLFCLLTEKIDKEVLDAAGPSLKVIGTMSVGYDHLSMDEIKKRNIKVGYTPGVLTDATAELTVTLLLATTRRLFEAHSELLSGGWAKCAWSPLWMTGWGLKGSTVGVFGLGRIGQGVLRRLQGFSVHKFIYSGRSPKKEGEELGAEFVSFDELLKQSDFLLVTCAMNKDTQGIFDEAAFAKMKNTAIIVNTSRGGKIR</sequence>
<keyword evidence="4" id="KW-1185">Reference proteome</keyword>
<organism evidence="3 4">
    <name type="scientific">Chionoecetes opilio</name>
    <name type="common">Atlantic snow crab</name>
    <name type="synonym">Cancer opilio</name>
    <dbReference type="NCBI Taxonomy" id="41210"/>
    <lineage>
        <taxon>Eukaryota</taxon>
        <taxon>Metazoa</taxon>
        <taxon>Ecdysozoa</taxon>
        <taxon>Arthropoda</taxon>
        <taxon>Crustacea</taxon>
        <taxon>Multicrustacea</taxon>
        <taxon>Malacostraca</taxon>
        <taxon>Eumalacostraca</taxon>
        <taxon>Eucarida</taxon>
        <taxon>Decapoda</taxon>
        <taxon>Pleocyemata</taxon>
        <taxon>Brachyura</taxon>
        <taxon>Eubrachyura</taxon>
        <taxon>Majoidea</taxon>
        <taxon>Majidae</taxon>
        <taxon>Chionoecetes</taxon>
    </lineage>
</organism>
<evidence type="ECO:0000256" key="1">
    <source>
        <dbReference type="ARBA" id="ARBA00023002"/>
    </source>
</evidence>
<dbReference type="GO" id="GO:0008465">
    <property type="term" value="F:hydroxypyruvate reductase (NADH) activity"/>
    <property type="evidence" value="ECO:0007669"/>
    <property type="project" value="TreeGrafter"/>
</dbReference>
<feature type="domain" description="D-isomer specific 2-hydroxyacid dehydrogenase NAD-binding" evidence="2">
    <location>
        <begin position="163"/>
        <end position="295"/>
    </location>
</feature>